<dbReference type="Proteomes" id="UP001151760">
    <property type="component" value="Unassembled WGS sequence"/>
</dbReference>
<accession>A0ABQ4YG50</accession>
<proteinExistence type="predicted"/>
<gene>
    <name evidence="1" type="ORF">Tco_0726635</name>
</gene>
<reference evidence="1" key="2">
    <citation type="submission" date="2022-01" db="EMBL/GenBank/DDBJ databases">
        <authorList>
            <person name="Yamashiro T."/>
            <person name="Shiraishi A."/>
            <person name="Satake H."/>
            <person name="Nakayama K."/>
        </authorList>
    </citation>
    <scope>NUCLEOTIDE SEQUENCE</scope>
</reference>
<reference evidence="1" key="1">
    <citation type="journal article" date="2022" name="Int. J. Mol. Sci.">
        <title>Draft Genome of Tanacetum Coccineum: Genomic Comparison of Closely Related Tanacetum-Family Plants.</title>
        <authorList>
            <person name="Yamashiro T."/>
            <person name="Shiraishi A."/>
            <person name="Nakayama K."/>
            <person name="Satake H."/>
        </authorList>
    </citation>
    <scope>NUCLEOTIDE SEQUENCE</scope>
</reference>
<evidence type="ECO:0008006" key="3">
    <source>
        <dbReference type="Google" id="ProtNLM"/>
    </source>
</evidence>
<dbReference type="EMBL" id="BQNB010010398">
    <property type="protein sequence ID" value="GJS76754.1"/>
    <property type="molecule type" value="Genomic_DNA"/>
</dbReference>
<dbReference type="PANTHER" id="PTHR36617">
    <property type="entry name" value="PROTEIN, PUTATIVE-RELATED"/>
    <property type="match status" value="1"/>
</dbReference>
<protein>
    <recommendedName>
        <fullName evidence="3">RNA-directed DNA polymerase, eukaryota, Reverse transcriptase zinc-binding domain protein</fullName>
    </recommendedName>
</protein>
<evidence type="ECO:0000313" key="1">
    <source>
        <dbReference type="EMBL" id="GJS76754.1"/>
    </source>
</evidence>
<evidence type="ECO:0000313" key="2">
    <source>
        <dbReference type="Proteomes" id="UP001151760"/>
    </source>
</evidence>
<dbReference type="PANTHER" id="PTHR36617:SF16">
    <property type="entry name" value="OS04G0516500 PROTEIN"/>
    <property type="match status" value="1"/>
</dbReference>
<keyword evidence="2" id="KW-1185">Reference proteome</keyword>
<organism evidence="1 2">
    <name type="scientific">Tanacetum coccineum</name>
    <dbReference type="NCBI Taxonomy" id="301880"/>
    <lineage>
        <taxon>Eukaryota</taxon>
        <taxon>Viridiplantae</taxon>
        <taxon>Streptophyta</taxon>
        <taxon>Embryophyta</taxon>
        <taxon>Tracheophyta</taxon>
        <taxon>Spermatophyta</taxon>
        <taxon>Magnoliopsida</taxon>
        <taxon>eudicotyledons</taxon>
        <taxon>Gunneridae</taxon>
        <taxon>Pentapetalae</taxon>
        <taxon>asterids</taxon>
        <taxon>campanulids</taxon>
        <taxon>Asterales</taxon>
        <taxon>Asteraceae</taxon>
        <taxon>Asteroideae</taxon>
        <taxon>Anthemideae</taxon>
        <taxon>Anthemidinae</taxon>
        <taxon>Tanacetum</taxon>
    </lineage>
</organism>
<sequence length="197" mass="22765">MEMAVLNEENALWRLVIKEFYRVDGGFNSPANTHGVGGVWCDILKAVKRIKSIDVSFNRSFTRSLSYGSNTLFWKDVWGENGERLMDKFPKLFALETDKDCRVSDRLRLENNVWGGNWAWRSPPRDTSFDDLNSLLSLISSSGGTRKLYLALSYNNEDEWVWDYETSGTFKVKTLSRRLQDLILIDHPLGAHYVWNS</sequence>
<comment type="caution">
    <text evidence="1">The sequence shown here is derived from an EMBL/GenBank/DDBJ whole genome shotgun (WGS) entry which is preliminary data.</text>
</comment>
<name>A0ABQ4YG50_9ASTR</name>